<proteinExistence type="predicted"/>
<dbReference type="EMBL" id="BK015564">
    <property type="protein sequence ID" value="DAE13204.1"/>
    <property type="molecule type" value="Genomic_DNA"/>
</dbReference>
<accession>A0A8S5Q3T5</accession>
<sequence length="46" mass="5741">MTSFYLTYCNFGYCSMNMTSYFYFRIAFYIFRIIYPCKSFIFNTLF</sequence>
<keyword evidence="1" id="KW-0812">Transmembrane</keyword>
<evidence type="ECO:0000313" key="2">
    <source>
        <dbReference type="EMBL" id="DAE13204.1"/>
    </source>
</evidence>
<protein>
    <submittedName>
        <fullName evidence="2">Uncharacterized protein</fullName>
    </submittedName>
</protein>
<keyword evidence="1" id="KW-0472">Membrane</keyword>
<evidence type="ECO:0000256" key="1">
    <source>
        <dbReference type="SAM" id="Phobius"/>
    </source>
</evidence>
<keyword evidence="1" id="KW-1133">Transmembrane helix</keyword>
<reference evidence="2" key="1">
    <citation type="journal article" date="2021" name="Proc. Natl. Acad. Sci. U.S.A.">
        <title>A Catalog of Tens of Thousands of Viruses from Human Metagenomes Reveals Hidden Associations with Chronic Diseases.</title>
        <authorList>
            <person name="Tisza M.J."/>
            <person name="Buck C.B."/>
        </authorList>
    </citation>
    <scope>NUCLEOTIDE SEQUENCE</scope>
    <source>
        <strain evidence="2">CtLqe90</strain>
    </source>
</reference>
<name>A0A8S5Q3T5_9CAUD</name>
<organism evidence="2">
    <name type="scientific">Siphoviridae sp. ctLqe90</name>
    <dbReference type="NCBI Taxonomy" id="2825456"/>
    <lineage>
        <taxon>Viruses</taxon>
        <taxon>Duplodnaviria</taxon>
        <taxon>Heunggongvirae</taxon>
        <taxon>Uroviricota</taxon>
        <taxon>Caudoviricetes</taxon>
    </lineage>
</organism>
<feature type="transmembrane region" description="Helical" evidence="1">
    <location>
        <begin position="20"/>
        <end position="37"/>
    </location>
</feature>